<dbReference type="Proteomes" id="UP000199427">
    <property type="component" value="Unassembled WGS sequence"/>
</dbReference>
<keyword evidence="3" id="KW-1185">Reference proteome</keyword>
<sequence>MDRVLVSIASVLFVVTWTAIIILFVQPDDGEYLKVKAHQETIPFTIHDKDSATLYVLTELKHDQTKTLGQMVNKRDGQGVSIDDLLEQLNLNDDPEAAPNS</sequence>
<evidence type="ECO:0000256" key="1">
    <source>
        <dbReference type="SAM" id="Phobius"/>
    </source>
</evidence>
<dbReference type="RefSeq" id="WP_091773430.1">
    <property type="nucleotide sequence ID" value="NZ_CAESCL010000127.1"/>
</dbReference>
<feature type="transmembrane region" description="Helical" evidence="1">
    <location>
        <begin position="6"/>
        <end position="25"/>
    </location>
</feature>
<reference evidence="2 3" key="1">
    <citation type="submission" date="2016-10" db="EMBL/GenBank/DDBJ databases">
        <authorList>
            <person name="de Groot N.N."/>
        </authorList>
    </citation>
    <scope>NUCLEOTIDE SEQUENCE [LARGE SCALE GENOMIC DNA]</scope>
    <source>
        <strain evidence="2 3">DSM 21633</strain>
    </source>
</reference>
<name>A0A1H9FM89_9BACI</name>
<evidence type="ECO:0000313" key="2">
    <source>
        <dbReference type="EMBL" id="SEQ39024.1"/>
    </source>
</evidence>
<gene>
    <name evidence="2" type="ORF">SAMN05216362_11267</name>
</gene>
<dbReference type="AlphaFoldDB" id="A0A1H9FM89"/>
<protein>
    <submittedName>
        <fullName evidence="2">Uncharacterized protein</fullName>
    </submittedName>
</protein>
<evidence type="ECO:0000313" key="3">
    <source>
        <dbReference type="Proteomes" id="UP000199427"/>
    </source>
</evidence>
<organism evidence="2 3">
    <name type="scientific">Piscibacillus halophilus</name>
    <dbReference type="NCBI Taxonomy" id="571933"/>
    <lineage>
        <taxon>Bacteria</taxon>
        <taxon>Bacillati</taxon>
        <taxon>Bacillota</taxon>
        <taxon>Bacilli</taxon>
        <taxon>Bacillales</taxon>
        <taxon>Bacillaceae</taxon>
        <taxon>Piscibacillus</taxon>
    </lineage>
</organism>
<proteinExistence type="predicted"/>
<keyword evidence="1" id="KW-1133">Transmembrane helix</keyword>
<dbReference type="STRING" id="571933.SAMN05216362_11267"/>
<dbReference type="EMBL" id="FOES01000012">
    <property type="protein sequence ID" value="SEQ39024.1"/>
    <property type="molecule type" value="Genomic_DNA"/>
</dbReference>
<keyword evidence="1" id="KW-0472">Membrane</keyword>
<accession>A0A1H9FM89</accession>
<keyword evidence="1" id="KW-0812">Transmembrane</keyword>